<dbReference type="SUPFAM" id="SSF54919">
    <property type="entry name" value="Nucleoside diphosphate kinase, NDK"/>
    <property type="match status" value="1"/>
</dbReference>
<dbReference type="Gene3D" id="3.40.30.10">
    <property type="entry name" value="Glutaredoxin"/>
    <property type="match status" value="1"/>
</dbReference>
<proteinExistence type="inferred from homology"/>
<evidence type="ECO:0000256" key="1">
    <source>
        <dbReference type="ARBA" id="ARBA00017632"/>
    </source>
</evidence>
<dbReference type="Pfam" id="PF00334">
    <property type="entry name" value="NDK"/>
    <property type="match status" value="1"/>
</dbReference>
<gene>
    <name evidence="5" type="primary">NME9</name>
    <name evidence="5" type="ORF">HDU87_003505</name>
</gene>
<protein>
    <recommendedName>
        <fullName evidence="1">Nucleoside diphosphate kinase</fullName>
    </recommendedName>
</protein>
<comment type="caution">
    <text evidence="2">Lacks conserved residue(s) required for the propagation of feature annotation.</text>
</comment>
<dbReference type="PANTHER" id="PTHR46135">
    <property type="entry name" value="NME/NM23 FAMILY MEMBER 8"/>
    <property type="match status" value="1"/>
</dbReference>
<dbReference type="SUPFAM" id="SSF52833">
    <property type="entry name" value="Thioredoxin-like"/>
    <property type="match status" value="1"/>
</dbReference>
<evidence type="ECO:0000259" key="3">
    <source>
        <dbReference type="Pfam" id="PF00085"/>
    </source>
</evidence>
<name>A0AAD5XSH8_9FUNG</name>
<dbReference type="AlphaFoldDB" id="A0AAD5XSH8"/>
<dbReference type="EMBL" id="JADGJQ010000026">
    <property type="protein sequence ID" value="KAJ3178431.1"/>
    <property type="molecule type" value="Genomic_DNA"/>
</dbReference>
<dbReference type="Proteomes" id="UP001212152">
    <property type="component" value="Unassembled WGS sequence"/>
</dbReference>
<dbReference type="PANTHER" id="PTHR46135:SF3">
    <property type="entry name" value="NME_NM23 FAMILY MEMBER 8"/>
    <property type="match status" value="1"/>
</dbReference>
<dbReference type="Gene3D" id="3.30.70.141">
    <property type="entry name" value="Nucleoside diphosphate kinase-like domain"/>
    <property type="match status" value="1"/>
</dbReference>
<dbReference type="PROSITE" id="PS51374">
    <property type="entry name" value="NDPK_LIKE"/>
    <property type="match status" value="1"/>
</dbReference>
<evidence type="ECO:0000259" key="4">
    <source>
        <dbReference type="Pfam" id="PF00334"/>
    </source>
</evidence>
<comment type="caution">
    <text evidence="5">The sequence shown here is derived from an EMBL/GenBank/DDBJ whole genome shotgun (WGS) entry which is preliminary data.</text>
</comment>
<dbReference type="Pfam" id="PF00085">
    <property type="entry name" value="Thioredoxin"/>
    <property type="match status" value="1"/>
</dbReference>
<dbReference type="InterPro" id="IPR034907">
    <property type="entry name" value="NDK-like_dom"/>
</dbReference>
<accession>A0AAD5XSH8</accession>
<dbReference type="InterPro" id="IPR013766">
    <property type="entry name" value="Thioredoxin_domain"/>
</dbReference>
<reference evidence="5" key="1">
    <citation type="submission" date="2020-05" db="EMBL/GenBank/DDBJ databases">
        <title>Phylogenomic resolution of chytrid fungi.</title>
        <authorList>
            <person name="Stajich J.E."/>
            <person name="Amses K."/>
            <person name="Simmons R."/>
            <person name="Seto K."/>
            <person name="Myers J."/>
            <person name="Bonds A."/>
            <person name="Quandt C.A."/>
            <person name="Barry K."/>
            <person name="Liu P."/>
            <person name="Grigoriev I."/>
            <person name="Longcore J.E."/>
            <person name="James T.Y."/>
        </authorList>
    </citation>
    <scope>NUCLEOTIDE SEQUENCE</scope>
    <source>
        <strain evidence="5">JEL0379</strain>
    </source>
</reference>
<organism evidence="5 6">
    <name type="scientific">Geranomyces variabilis</name>
    <dbReference type="NCBI Taxonomy" id="109894"/>
    <lineage>
        <taxon>Eukaryota</taxon>
        <taxon>Fungi</taxon>
        <taxon>Fungi incertae sedis</taxon>
        <taxon>Chytridiomycota</taxon>
        <taxon>Chytridiomycota incertae sedis</taxon>
        <taxon>Chytridiomycetes</taxon>
        <taxon>Spizellomycetales</taxon>
        <taxon>Powellomycetaceae</taxon>
        <taxon>Geranomyces</taxon>
    </lineage>
</organism>
<feature type="domain" description="Nucleoside diphosphate kinase-like" evidence="4">
    <location>
        <begin position="184"/>
        <end position="248"/>
    </location>
</feature>
<sequence length="249" mass="26420">MSAHARKIEIVGTAAVSTNEEWDAHIAKPCLTVADVYAKFAGPCEPMQNIFKRLKLDYGEAVNFVSAASDNIEALTSLRNKSCPTFLFFFNGALVKIIKGANAPGIEATIKEQLDLEKKGLPHVALRLDNLSIAIASSAASTTAADTRTAAAAGAAGAGAAAGGAAASALSPLSPMTPMSATAERTLAIIKPDAMAPAIVAQILDVLRRQRFEIVGRRKVWLTPAQVEELYKEHEKENYFQGVLTHMST</sequence>
<feature type="domain" description="Thioredoxin" evidence="3">
    <location>
        <begin position="16"/>
        <end position="111"/>
    </location>
</feature>
<dbReference type="InterPro" id="IPR051766">
    <property type="entry name" value="TXND_domain-containing"/>
</dbReference>
<evidence type="ECO:0000256" key="2">
    <source>
        <dbReference type="PROSITE-ProRule" id="PRU00706"/>
    </source>
</evidence>
<dbReference type="InterPro" id="IPR036249">
    <property type="entry name" value="Thioredoxin-like_sf"/>
</dbReference>
<comment type="similarity">
    <text evidence="2">Belongs to the NDK family.</text>
</comment>
<evidence type="ECO:0000313" key="5">
    <source>
        <dbReference type="EMBL" id="KAJ3178431.1"/>
    </source>
</evidence>
<evidence type="ECO:0000313" key="6">
    <source>
        <dbReference type="Proteomes" id="UP001212152"/>
    </source>
</evidence>
<dbReference type="InterPro" id="IPR036850">
    <property type="entry name" value="NDK-like_dom_sf"/>
</dbReference>
<feature type="non-terminal residue" evidence="5">
    <location>
        <position position="1"/>
    </location>
</feature>
<keyword evidence="6" id="KW-1185">Reference proteome</keyword>